<keyword evidence="5" id="KW-1185">Reference proteome</keyword>
<comment type="similarity">
    <text evidence="1">Belongs to the short-chain dehydrogenases/reductases (SDR) family.</text>
</comment>
<dbReference type="SUPFAM" id="SSF51735">
    <property type="entry name" value="NAD(P)-binding Rossmann-fold domains"/>
    <property type="match status" value="1"/>
</dbReference>
<evidence type="ECO:0000256" key="2">
    <source>
        <dbReference type="ARBA" id="ARBA00023002"/>
    </source>
</evidence>
<feature type="region of interest" description="Disordered" evidence="3">
    <location>
        <begin position="283"/>
        <end position="302"/>
    </location>
</feature>
<protein>
    <recommendedName>
        <fullName evidence="6">Ketoreductase (KR) domain-containing protein</fullName>
    </recommendedName>
</protein>
<dbReference type="AlphaFoldDB" id="A0AAW0E321"/>
<evidence type="ECO:0000256" key="1">
    <source>
        <dbReference type="ARBA" id="ARBA00006484"/>
    </source>
</evidence>
<name>A0AAW0E321_9AGAR</name>
<evidence type="ECO:0008006" key="6">
    <source>
        <dbReference type="Google" id="ProtNLM"/>
    </source>
</evidence>
<gene>
    <name evidence="4" type="ORF">R3P38DRAFT_2844306</name>
</gene>
<organism evidence="4 5">
    <name type="scientific">Favolaschia claudopus</name>
    <dbReference type="NCBI Taxonomy" id="2862362"/>
    <lineage>
        <taxon>Eukaryota</taxon>
        <taxon>Fungi</taxon>
        <taxon>Dikarya</taxon>
        <taxon>Basidiomycota</taxon>
        <taxon>Agaricomycotina</taxon>
        <taxon>Agaricomycetes</taxon>
        <taxon>Agaricomycetidae</taxon>
        <taxon>Agaricales</taxon>
        <taxon>Marasmiineae</taxon>
        <taxon>Mycenaceae</taxon>
        <taxon>Favolaschia</taxon>
    </lineage>
</organism>
<proteinExistence type="inferred from homology"/>
<evidence type="ECO:0000313" key="4">
    <source>
        <dbReference type="EMBL" id="KAK7058097.1"/>
    </source>
</evidence>
<dbReference type="Gene3D" id="3.40.50.720">
    <property type="entry name" value="NAD(P)-binding Rossmann-like Domain"/>
    <property type="match status" value="1"/>
</dbReference>
<dbReference type="PANTHER" id="PTHR24320:SF152">
    <property type="entry name" value="SHORT-CHAIN DEHYDROGENASE_REDUCTASE FAMILY PROTEIN"/>
    <property type="match status" value="1"/>
</dbReference>
<keyword evidence="2" id="KW-0560">Oxidoreductase</keyword>
<accession>A0AAW0E321</accession>
<feature type="compositionally biased region" description="Low complexity" evidence="3">
    <location>
        <begin position="287"/>
        <end position="302"/>
    </location>
</feature>
<comment type="caution">
    <text evidence="4">The sequence shown here is derived from an EMBL/GenBank/DDBJ whole genome shotgun (WGS) entry which is preliminary data.</text>
</comment>
<dbReference type="Proteomes" id="UP001362999">
    <property type="component" value="Unassembled WGS sequence"/>
</dbReference>
<evidence type="ECO:0000313" key="5">
    <source>
        <dbReference type="Proteomes" id="UP001362999"/>
    </source>
</evidence>
<dbReference type="GO" id="GO:0016491">
    <property type="term" value="F:oxidoreductase activity"/>
    <property type="evidence" value="ECO:0007669"/>
    <property type="project" value="UniProtKB-KW"/>
</dbReference>
<sequence>MVLKMLAAAADRFPREYTAHVVAALIALLATRRISQGRQTTRERDMHGRVVVLTGAFTPVGLTLLENLAQRGAHVIALTPRPVDSEHVSTYIDLLRSTTSNENIYAERCDLASPSSIHQFAARFSSGGAGEEGHRLPTAPDPRIDALVCAHEYPTIGALALFSSKRGKAKEEEEEGEQRTRDENALATFLLITLLLPMMLTAPVERDIRIVNVVNRFYPAAAPGFFKAEGAYAFSSVSRPPLSASASAPTSSSTLLLPEATRALRTVLLTRHLQRILDALPSAPVPSTSSSSKTTSTSSSQKQKSNIVAVSVSPGLSRSETVAPLFGGSLFGRIIYLLLYPLLLLLTKSANASVQSVLHVLFLPTPFKSYQNSTTLHLCDFAAMRGGGRSRWCWSWCPLGAGAASSVDSRPALVGIGVSGQLGGVRRCRCR</sequence>
<dbReference type="InterPro" id="IPR036291">
    <property type="entry name" value="NAD(P)-bd_dom_sf"/>
</dbReference>
<evidence type="ECO:0000256" key="3">
    <source>
        <dbReference type="SAM" id="MobiDB-lite"/>
    </source>
</evidence>
<reference evidence="4 5" key="1">
    <citation type="journal article" date="2024" name="J Genomics">
        <title>Draft genome sequencing and assembly of Favolaschia claudopus CIRM-BRFM 2984 isolated from oak limbs.</title>
        <authorList>
            <person name="Navarro D."/>
            <person name="Drula E."/>
            <person name="Chaduli D."/>
            <person name="Cazenave R."/>
            <person name="Ahrendt S."/>
            <person name="Wang J."/>
            <person name="Lipzen A."/>
            <person name="Daum C."/>
            <person name="Barry K."/>
            <person name="Grigoriev I.V."/>
            <person name="Favel A."/>
            <person name="Rosso M.N."/>
            <person name="Martin F."/>
        </authorList>
    </citation>
    <scope>NUCLEOTIDE SEQUENCE [LARGE SCALE GENOMIC DNA]</scope>
    <source>
        <strain evidence="4 5">CIRM-BRFM 2984</strain>
    </source>
</reference>
<dbReference type="PANTHER" id="PTHR24320">
    <property type="entry name" value="RETINOL DEHYDROGENASE"/>
    <property type="match status" value="1"/>
</dbReference>
<dbReference type="EMBL" id="JAWWNJ010000004">
    <property type="protein sequence ID" value="KAK7058097.1"/>
    <property type="molecule type" value="Genomic_DNA"/>
</dbReference>